<dbReference type="Gene3D" id="3.40.50.2300">
    <property type="match status" value="1"/>
</dbReference>
<gene>
    <name evidence="6" type="ORF">DJ021_12420</name>
</gene>
<feature type="domain" description="OmpR/PhoB-type" evidence="5">
    <location>
        <begin position="114"/>
        <end position="215"/>
    </location>
</feature>
<dbReference type="SUPFAM" id="SSF46894">
    <property type="entry name" value="C-terminal effector domain of the bipartite response regulators"/>
    <property type="match status" value="1"/>
</dbReference>
<evidence type="ECO:0000256" key="1">
    <source>
        <dbReference type="ARBA" id="ARBA00023125"/>
    </source>
</evidence>
<comment type="caution">
    <text evidence="6">The sequence shown here is derived from an EMBL/GenBank/DDBJ whole genome shotgun (WGS) entry which is preliminary data.</text>
</comment>
<reference evidence="7" key="1">
    <citation type="submission" date="2018-05" db="EMBL/GenBank/DDBJ databases">
        <authorList>
            <person name="Li X."/>
        </authorList>
    </citation>
    <scope>NUCLEOTIDE SEQUENCE [LARGE SCALE GENOMIC DNA]</scope>
    <source>
        <strain evidence="7">HKS-05</strain>
    </source>
</reference>
<dbReference type="SUPFAM" id="SSF52172">
    <property type="entry name" value="CheY-like"/>
    <property type="match status" value="1"/>
</dbReference>
<dbReference type="SMART" id="SM00862">
    <property type="entry name" value="Trans_reg_C"/>
    <property type="match status" value="1"/>
</dbReference>
<protein>
    <recommendedName>
        <fullName evidence="8">DNA-binding response regulator</fullName>
    </recommendedName>
</protein>
<proteinExistence type="predicted"/>
<dbReference type="GO" id="GO:0005829">
    <property type="term" value="C:cytosol"/>
    <property type="evidence" value="ECO:0007669"/>
    <property type="project" value="TreeGrafter"/>
</dbReference>
<dbReference type="PROSITE" id="PS51755">
    <property type="entry name" value="OMPR_PHOB"/>
    <property type="match status" value="1"/>
</dbReference>
<evidence type="ECO:0000256" key="2">
    <source>
        <dbReference type="PROSITE-ProRule" id="PRU00169"/>
    </source>
</evidence>
<feature type="DNA-binding region" description="OmpR/PhoB-type" evidence="3">
    <location>
        <begin position="114"/>
        <end position="215"/>
    </location>
</feature>
<evidence type="ECO:0008006" key="8">
    <source>
        <dbReference type="Google" id="ProtNLM"/>
    </source>
</evidence>
<dbReference type="AlphaFoldDB" id="A0A328AZK4"/>
<dbReference type="PANTHER" id="PTHR48111:SF36">
    <property type="entry name" value="TRANSCRIPTIONAL REGULATORY PROTEIN CUTR"/>
    <property type="match status" value="1"/>
</dbReference>
<dbReference type="InterPro" id="IPR001867">
    <property type="entry name" value="OmpR/PhoB-type_DNA-bd"/>
</dbReference>
<dbReference type="InterPro" id="IPR016032">
    <property type="entry name" value="Sig_transdc_resp-reg_C-effctor"/>
</dbReference>
<dbReference type="GO" id="GO:0000976">
    <property type="term" value="F:transcription cis-regulatory region binding"/>
    <property type="evidence" value="ECO:0007669"/>
    <property type="project" value="TreeGrafter"/>
</dbReference>
<sequence>MRVLHAGLPRGDGYLAHALVEAGHVVETAPDLPDLLLSCAGGEYDVVLVEVAQPDQALARRIAAAGGGALALVVDTATAAERTRLLRAGADACFLRPVQFIELEARLSALVGLGRRHAAAPPQALALDPAARTARMGGRSLMLPMRDYALLDYLLGRAGEVVGAEQILEHVWGEVGDSGADRVRTAVARLRARLAAAFGAPMIATVRGHGYRLETNMKLYSSG</sequence>
<comment type="caution">
    <text evidence="2">Lacks conserved residue(s) required for the propagation of feature annotation.</text>
</comment>
<dbReference type="Pfam" id="PF00486">
    <property type="entry name" value="Trans_reg_C"/>
    <property type="match status" value="1"/>
</dbReference>
<dbReference type="InterPro" id="IPR039420">
    <property type="entry name" value="WalR-like"/>
</dbReference>
<keyword evidence="1 3" id="KW-0238">DNA-binding</keyword>
<evidence type="ECO:0000256" key="3">
    <source>
        <dbReference type="PROSITE-ProRule" id="PRU01091"/>
    </source>
</evidence>
<keyword evidence="7" id="KW-1185">Reference proteome</keyword>
<dbReference type="PROSITE" id="PS50110">
    <property type="entry name" value="RESPONSE_REGULATORY"/>
    <property type="match status" value="1"/>
</dbReference>
<dbReference type="OrthoDB" id="7873839at2"/>
<evidence type="ECO:0000259" key="5">
    <source>
        <dbReference type="PROSITE" id="PS51755"/>
    </source>
</evidence>
<name>A0A328AZK4_9CAUL</name>
<dbReference type="RefSeq" id="WP_111457843.1">
    <property type="nucleotide sequence ID" value="NZ_QFYP01000001.1"/>
</dbReference>
<feature type="domain" description="Response regulatory" evidence="4">
    <location>
        <begin position="1"/>
        <end position="111"/>
    </location>
</feature>
<dbReference type="PANTHER" id="PTHR48111">
    <property type="entry name" value="REGULATOR OF RPOS"/>
    <property type="match status" value="1"/>
</dbReference>
<dbReference type="GO" id="GO:0000156">
    <property type="term" value="F:phosphorelay response regulator activity"/>
    <property type="evidence" value="ECO:0007669"/>
    <property type="project" value="TreeGrafter"/>
</dbReference>
<dbReference type="GO" id="GO:0032993">
    <property type="term" value="C:protein-DNA complex"/>
    <property type="evidence" value="ECO:0007669"/>
    <property type="project" value="TreeGrafter"/>
</dbReference>
<accession>A0A328AZK4</accession>
<organism evidence="6 7">
    <name type="scientific">Phenylobacterium hankyongense</name>
    <dbReference type="NCBI Taxonomy" id="1813876"/>
    <lineage>
        <taxon>Bacteria</taxon>
        <taxon>Pseudomonadati</taxon>
        <taxon>Pseudomonadota</taxon>
        <taxon>Alphaproteobacteria</taxon>
        <taxon>Caulobacterales</taxon>
        <taxon>Caulobacteraceae</taxon>
        <taxon>Phenylobacterium</taxon>
    </lineage>
</organism>
<evidence type="ECO:0000259" key="4">
    <source>
        <dbReference type="PROSITE" id="PS50110"/>
    </source>
</evidence>
<dbReference type="Gene3D" id="1.10.10.10">
    <property type="entry name" value="Winged helix-like DNA-binding domain superfamily/Winged helix DNA-binding domain"/>
    <property type="match status" value="1"/>
</dbReference>
<dbReference type="InterPro" id="IPR036388">
    <property type="entry name" value="WH-like_DNA-bd_sf"/>
</dbReference>
<evidence type="ECO:0000313" key="7">
    <source>
        <dbReference type="Proteomes" id="UP000249842"/>
    </source>
</evidence>
<dbReference type="GO" id="GO:0006355">
    <property type="term" value="P:regulation of DNA-templated transcription"/>
    <property type="evidence" value="ECO:0007669"/>
    <property type="project" value="InterPro"/>
</dbReference>
<dbReference type="CDD" id="cd00383">
    <property type="entry name" value="trans_reg_C"/>
    <property type="match status" value="1"/>
</dbReference>
<dbReference type="EMBL" id="QFYP01000001">
    <property type="protein sequence ID" value="RAK60550.1"/>
    <property type="molecule type" value="Genomic_DNA"/>
</dbReference>
<dbReference type="InterPro" id="IPR001789">
    <property type="entry name" value="Sig_transdc_resp-reg_receiver"/>
</dbReference>
<evidence type="ECO:0000313" key="6">
    <source>
        <dbReference type="EMBL" id="RAK60550.1"/>
    </source>
</evidence>
<dbReference type="InterPro" id="IPR011006">
    <property type="entry name" value="CheY-like_superfamily"/>
</dbReference>
<dbReference type="Proteomes" id="UP000249842">
    <property type="component" value="Unassembled WGS sequence"/>
</dbReference>